<dbReference type="Pfam" id="PF17853">
    <property type="entry name" value="GGDEF_2"/>
    <property type="match status" value="1"/>
</dbReference>
<proteinExistence type="predicted"/>
<dbReference type="GO" id="GO:0000160">
    <property type="term" value="P:phosphorelay signal transduction system"/>
    <property type="evidence" value="ECO:0007669"/>
    <property type="project" value="UniProtKB-KW"/>
</dbReference>
<dbReference type="SMART" id="SM00448">
    <property type="entry name" value="REC"/>
    <property type="match status" value="1"/>
</dbReference>
<feature type="modified residue" description="4-aspartylphosphate" evidence="10">
    <location>
        <position position="55"/>
    </location>
</feature>
<evidence type="ECO:0000256" key="9">
    <source>
        <dbReference type="ARBA" id="ARBA00024867"/>
    </source>
</evidence>
<keyword evidence="7" id="KW-0238">DNA-binding</keyword>
<dbReference type="PROSITE" id="PS01124">
    <property type="entry name" value="HTH_ARAC_FAMILY_2"/>
    <property type="match status" value="1"/>
</dbReference>
<dbReference type="SUPFAM" id="SSF46689">
    <property type="entry name" value="Homeodomain-like"/>
    <property type="match status" value="2"/>
</dbReference>
<dbReference type="GO" id="GO:0043565">
    <property type="term" value="F:sequence-specific DNA binding"/>
    <property type="evidence" value="ECO:0007669"/>
    <property type="project" value="InterPro"/>
</dbReference>
<dbReference type="RefSeq" id="WP_128706209.1">
    <property type="nucleotide sequence ID" value="NZ_RLII01000018.1"/>
</dbReference>
<dbReference type="InterPro" id="IPR020449">
    <property type="entry name" value="Tscrpt_reg_AraC-type_HTH"/>
</dbReference>
<dbReference type="PROSITE" id="PS50110">
    <property type="entry name" value="RESPONSE_REGULATORY"/>
    <property type="match status" value="1"/>
</dbReference>
<evidence type="ECO:0000256" key="5">
    <source>
        <dbReference type="ARBA" id="ARBA00023012"/>
    </source>
</evidence>
<evidence type="ECO:0000259" key="12">
    <source>
        <dbReference type="PROSITE" id="PS50110"/>
    </source>
</evidence>
<dbReference type="Gene3D" id="3.40.50.2300">
    <property type="match status" value="1"/>
</dbReference>
<keyword evidence="14" id="KW-1185">Reference proteome</keyword>
<dbReference type="Pfam" id="PF00072">
    <property type="entry name" value="Response_reg"/>
    <property type="match status" value="1"/>
</dbReference>
<dbReference type="EMBL" id="RLII01000018">
    <property type="protein sequence ID" value="RXE58415.1"/>
    <property type="molecule type" value="Genomic_DNA"/>
</dbReference>
<organism evidence="13 14">
    <name type="scientific">Acetivibrio mesophilus</name>
    <dbReference type="NCBI Taxonomy" id="2487273"/>
    <lineage>
        <taxon>Bacteria</taxon>
        <taxon>Bacillati</taxon>
        <taxon>Bacillota</taxon>
        <taxon>Clostridia</taxon>
        <taxon>Eubacteriales</taxon>
        <taxon>Oscillospiraceae</taxon>
        <taxon>Acetivibrio</taxon>
    </lineage>
</organism>
<dbReference type="CDD" id="cd17536">
    <property type="entry name" value="REC_YesN-like"/>
    <property type="match status" value="1"/>
</dbReference>
<keyword evidence="4 10" id="KW-0597">Phosphoprotein</keyword>
<reference evidence="14" key="1">
    <citation type="submission" date="2018-11" db="EMBL/GenBank/DDBJ databases">
        <title>Genome sequencing of a novel mesophilic and cellulolytic organism within the genus Hungateiclostridium.</title>
        <authorList>
            <person name="Rettenmaier R."/>
            <person name="Liebl W."/>
            <person name="Zverlov V."/>
        </authorList>
    </citation>
    <scope>NUCLEOTIDE SEQUENCE [LARGE SCALE GENOMIC DNA]</scope>
    <source>
        <strain evidence="14">N2K1</strain>
    </source>
</reference>
<dbReference type="GO" id="GO:0003700">
    <property type="term" value="F:DNA-binding transcription factor activity"/>
    <property type="evidence" value="ECO:0007669"/>
    <property type="project" value="InterPro"/>
</dbReference>
<dbReference type="SMART" id="SM00342">
    <property type="entry name" value="HTH_ARAC"/>
    <property type="match status" value="1"/>
</dbReference>
<evidence type="ECO:0000256" key="10">
    <source>
        <dbReference type="PROSITE-ProRule" id="PRU00169"/>
    </source>
</evidence>
<dbReference type="InterPro" id="IPR011006">
    <property type="entry name" value="CheY-like_superfamily"/>
</dbReference>
<comment type="subcellular location">
    <subcellularLocation>
        <location evidence="1">Cytoplasm</location>
    </subcellularLocation>
</comment>
<comment type="function">
    <text evidence="9">May play the central regulatory role in sporulation. It may be an element of the effector pathway responsible for the activation of sporulation genes in response to nutritional stress. Spo0A may act in concert with spo0H (a sigma factor) to control the expression of some genes that are critical to the sporulation process.</text>
</comment>
<evidence type="ECO:0000313" key="13">
    <source>
        <dbReference type="EMBL" id="RXE58415.1"/>
    </source>
</evidence>
<keyword evidence="3" id="KW-0963">Cytoplasm</keyword>
<dbReference type="PANTHER" id="PTHR42713">
    <property type="entry name" value="HISTIDINE KINASE-RELATED"/>
    <property type="match status" value="1"/>
</dbReference>
<evidence type="ECO:0000256" key="4">
    <source>
        <dbReference type="ARBA" id="ARBA00022553"/>
    </source>
</evidence>
<dbReference type="InterPro" id="IPR018060">
    <property type="entry name" value="HTH_AraC"/>
</dbReference>
<protein>
    <recommendedName>
        <fullName evidence="2">Stage 0 sporulation protein A homolog</fullName>
    </recommendedName>
</protein>
<evidence type="ECO:0000259" key="11">
    <source>
        <dbReference type="PROSITE" id="PS01124"/>
    </source>
</evidence>
<evidence type="ECO:0000256" key="2">
    <source>
        <dbReference type="ARBA" id="ARBA00018672"/>
    </source>
</evidence>
<feature type="domain" description="Response regulatory" evidence="12">
    <location>
        <begin position="3"/>
        <end position="120"/>
    </location>
</feature>
<accession>A0A4Q0I3Y7</accession>
<dbReference type="InterPro" id="IPR051552">
    <property type="entry name" value="HptR"/>
</dbReference>
<dbReference type="Gene3D" id="1.10.10.60">
    <property type="entry name" value="Homeodomain-like"/>
    <property type="match status" value="2"/>
</dbReference>
<dbReference type="AlphaFoldDB" id="A0A4Q0I3Y7"/>
<dbReference type="PANTHER" id="PTHR42713:SF3">
    <property type="entry name" value="TRANSCRIPTIONAL REGULATORY PROTEIN HPTR"/>
    <property type="match status" value="1"/>
</dbReference>
<evidence type="ECO:0000256" key="8">
    <source>
        <dbReference type="ARBA" id="ARBA00023163"/>
    </source>
</evidence>
<evidence type="ECO:0000256" key="3">
    <source>
        <dbReference type="ARBA" id="ARBA00022490"/>
    </source>
</evidence>
<name>A0A4Q0I3Y7_9FIRM</name>
<evidence type="ECO:0000256" key="7">
    <source>
        <dbReference type="ARBA" id="ARBA00023125"/>
    </source>
</evidence>
<evidence type="ECO:0000256" key="6">
    <source>
        <dbReference type="ARBA" id="ARBA00023015"/>
    </source>
</evidence>
<keyword evidence="5" id="KW-0902">Two-component regulatory system</keyword>
<keyword evidence="6" id="KW-0805">Transcription regulation</keyword>
<dbReference type="InterPro" id="IPR041522">
    <property type="entry name" value="CdaR_GGDEF"/>
</dbReference>
<evidence type="ECO:0000256" key="1">
    <source>
        <dbReference type="ARBA" id="ARBA00004496"/>
    </source>
</evidence>
<gene>
    <name evidence="13" type="ORF">EFD62_12185</name>
</gene>
<comment type="caution">
    <text evidence="13">The sequence shown here is derived from an EMBL/GenBank/DDBJ whole genome shotgun (WGS) entry which is preliminary data.</text>
</comment>
<dbReference type="SUPFAM" id="SSF52172">
    <property type="entry name" value="CheY-like"/>
    <property type="match status" value="1"/>
</dbReference>
<feature type="domain" description="HTH araC/xylS-type" evidence="11">
    <location>
        <begin position="441"/>
        <end position="539"/>
    </location>
</feature>
<dbReference type="GO" id="GO:0005737">
    <property type="term" value="C:cytoplasm"/>
    <property type="evidence" value="ECO:0007669"/>
    <property type="project" value="UniProtKB-SubCell"/>
</dbReference>
<sequence>MLKMLIADDEQIILDGLKQSIDWKSYDIEIAGTARNGIEALELVNTLKVHIVVTDIRMPGLSGLELVKEIRKARQEVRIIIISAYEQFEFAQEAISLGVLSYITKPLKKKKIIDEVLKARDAILKEKRERESITRLEELYKNNLPILREHFHNNLIMGRARLTGDFTKQFALYEIDLDNSNVGVAVFTIDDQTETPDEFFEKSFQLINLRIAEMAREFLPECYKKIVFQSYNNEVVMIYNAGCEFTAAIKDVTLTAEKIKNSIRLETKVSVSAGVGRIYPHIRDASLSYQEAVKALNYRLVYGNNTVLYIDNVDMKEMKHAHLFNDLIEILRNLQNILSTGKADEVKKLTRAKISQIISCGSIPYYYVQQVYCQLLSSMLRTLYEMNISPEQLYGTPVHLYGEFFKKKTLDEIEEWYDDLVERACAVINQKKAEKAGWVINSAVSYIKKNCKRDISLGEVAEFVNLNPSYLSRLFKEEMGIQFVEYVRNVKMELAKEMLKNSSKKIYQICEELGYQNVQYFSTVFKNTVGMTPVEYRKMSMAE</sequence>
<dbReference type="PROSITE" id="PS00041">
    <property type="entry name" value="HTH_ARAC_FAMILY_1"/>
    <property type="match status" value="1"/>
</dbReference>
<dbReference type="OrthoDB" id="9794370at2"/>
<keyword evidence="8" id="KW-0804">Transcription</keyword>
<dbReference type="InterPro" id="IPR001789">
    <property type="entry name" value="Sig_transdc_resp-reg_receiver"/>
</dbReference>
<dbReference type="Pfam" id="PF12833">
    <property type="entry name" value="HTH_18"/>
    <property type="match status" value="1"/>
</dbReference>
<dbReference type="PRINTS" id="PR00032">
    <property type="entry name" value="HTHARAC"/>
</dbReference>
<dbReference type="Proteomes" id="UP000289166">
    <property type="component" value="Unassembled WGS sequence"/>
</dbReference>
<dbReference type="InterPro" id="IPR018062">
    <property type="entry name" value="HTH_AraC-typ_CS"/>
</dbReference>
<dbReference type="InterPro" id="IPR009057">
    <property type="entry name" value="Homeodomain-like_sf"/>
</dbReference>
<evidence type="ECO:0000313" key="14">
    <source>
        <dbReference type="Proteomes" id="UP000289166"/>
    </source>
</evidence>